<gene>
    <name evidence="1" type="ORF">UQ68_08925</name>
</gene>
<reference evidence="1 2" key="1">
    <citation type="submission" date="2015-02" db="EMBL/GenBank/DDBJ databases">
        <title>Sequencing of Listeria spp. dairy environmental strains.</title>
        <authorList>
            <person name="Muhterem-Uyar M."/>
            <person name="Wagner M."/>
            <person name="Schmitz-Esser S."/>
            <person name="Stessl B."/>
        </authorList>
    </citation>
    <scope>NUCLEOTIDE SEQUENCE [LARGE SCALE GENOMIC DNA]</scope>
    <source>
        <strain evidence="1 2">7KSM</strain>
    </source>
</reference>
<dbReference type="Proteomes" id="UP000033536">
    <property type="component" value="Unassembled WGS sequence"/>
</dbReference>
<organism evidence="1 2">
    <name type="scientific">Listeria seeligeri</name>
    <dbReference type="NCBI Taxonomy" id="1640"/>
    <lineage>
        <taxon>Bacteria</taxon>
        <taxon>Bacillati</taxon>
        <taxon>Bacillota</taxon>
        <taxon>Bacilli</taxon>
        <taxon>Bacillales</taxon>
        <taxon>Listeriaceae</taxon>
        <taxon>Listeria</taxon>
    </lineage>
</organism>
<name>A0ABR5E6L8_LISSE</name>
<protein>
    <submittedName>
        <fullName evidence="1">Uncharacterized protein</fullName>
    </submittedName>
</protein>
<evidence type="ECO:0000313" key="2">
    <source>
        <dbReference type="Proteomes" id="UP000033536"/>
    </source>
</evidence>
<evidence type="ECO:0000313" key="1">
    <source>
        <dbReference type="EMBL" id="KKD45384.1"/>
    </source>
</evidence>
<proteinExistence type="predicted"/>
<accession>A0ABR5E6L8</accession>
<comment type="caution">
    <text evidence="1">The sequence shown here is derived from an EMBL/GenBank/DDBJ whole genome shotgun (WGS) entry which is preliminary data.</text>
</comment>
<sequence>MGRFDFWKKPSQDTRQMRRKATLFRGPKKRMRVNIAILFAMWINSHSILDESFFVFLGMKKVTFCK</sequence>
<dbReference type="EMBL" id="JYOM01000014">
    <property type="protein sequence ID" value="KKD45384.1"/>
    <property type="molecule type" value="Genomic_DNA"/>
</dbReference>
<keyword evidence="2" id="KW-1185">Reference proteome</keyword>